<protein>
    <submittedName>
        <fullName evidence="3">Signal transduction protein</fullName>
    </submittedName>
</protein>
<evidence type="ECO:0000259" key="2">
    <source>
        <dbReference type="Pfam" id="PF10335"/>
    </source>
</evidence>
<evidence type="ECO:0000313" key="3">
    <source>
        <dbReference type="EMBL" id="MBW6391365.1"/>
    </source>
</evidence>
<keyword evidence="4" id="KW-1185">Reference proteome</keyword>
<dbReference type="Pfam" id="PF10335">
    <property type="entry name" value="DUF294_C"/>
    <property type="match status" value="1"/>
</dbReference>
<dbReference type="CDD" id="cd05401">
    <property type="entry name" value="NT_GlnE_GlnD_like"/>
    <property type="match status" value="1"/>
</dbReference>
<dbReference type="InterPro" id="IPR018821">
    <property type="entry name" value="DUF294_put_nucleoTrafse_sb-bd"/>
</dbReference>
<name>A0ABS6ZN95_9GAMM</name>
<dbReference type="Pfam" id="PF03445">
    <property type="entry name" value="DUF294"/>
    <property type="match status" value="1"/>
</dbReference>
<dbReference type="RefSeq" id="WP_219791639.1">
    <property type="nucleotide sequence ID" value="NZ_JAHYCA010000003.1"/>
</dbReference>
<accession>A0ABS6ZN95</accession>
<proteinExistence type="predicted"/>
<dbReference type="EMBL" id="JAHYCA010000003">
    <property type="protein sequence ID" value="MBW6391365.1"/>
    <property type="molecule type" value="Genomic_DNA"/>
</dbReference>
<feature type="domain" description="Protein-PII uridylyltransferase N-terminal" evidence="1">
    <location>
        <begin position="50"/>
        <end position="189"/>
    </location>
</feature>
<dbReference type="Proteomes" id="UP000769617">
    <property type="component" value="Unassembled WGS sequence"/>
</dbReference>
<reference evidence="3 4" key="1">
    <citation type="submission" date="2021-07" db="EMBL/GenBank/DDBJ databases">
        <authorList>
            <person name="So Y."/>
        </authorList>
    </citation>
    <scope>NUCLEOTIDE SEQUENCE [LARGE SCALE GENOMIC DNA]</scope>
    <source>
        <strain evidence="3 4">Y3S6</strain>
    </source>
</reference>
<sequence>MQLLHRASPWRTLFAGDGLPEPTMLLAPLCEALGELGPDADLATAHAWQPRLVEALQRLDLPAWRISQLISDHNDQLYRRAIQLSLNEMQGQGWGSPPVAFCVLTLGSAGRHESLLAPDQGNAMIVADYPDARHTEIDGFFQALGERFTARLDEAGIPLCHGHVMARWPMWRKRLSEWCEQLSLWTRDRRVKRVQQSNILLDFHPVFGDASLAEALAEHVTGLMPRAGLFLDEMAQLLDELPVALDRFGRLAGSVEEAPHMNALDLKRQGLLPLVNAVRLLSLRHGVRVPDTRRRLSTLVLKEVLPARQARAGIAAMDRLQERLLVVQQANLKAGGAVDGWVDVARLEDDQRLMLRHDMQTIRRLVRLAQGRAGA</sequence>
<comment type="caution">
    <text evidence="3">The sequence shown here is derived from an EMBL/GenBank/DDBJ whole genome shotgun (WGS) entry which is preliminary data.</text>
</comment>
<evidence type="ECO:0000259" key="1">
    <source>
        <dbReference type="Pfam" id="PF03445"/>
    </source>
</evidence>
<feature type="domain" description="DUF294" evidence="2">
    <location>
        <begin position="230"/>
        <end position="370"/>
    </location>
</feature>
<gene>
    <name evidence="3" type="ORF">KPL81_09355</name>
</gene>
<organism evidence="3 4">
    <name type="scientific">Billgrantia antri</name>
    <dbReference type="NCBI Taxonomy" id="2846777"/>
    <lineage>
        <taxon>Bacteria</taxon>
        <taxon>Pseudomonadati</taxon>
        <taxon>Pseudomonadota</taxon>
        <taxon>Gammaproteobacteria</taxon>
        <taxon>Oceanospirillales</taxon>
        <taxon>Halomonadaceae</taxon>
        <taxon>Billgrantia</taxon>
    </lineage>
</organism>
<dbReference type="InterPro" id="IPR005105">
    <property type="entry name" value="GlnD_Uridyltrans_N"/>
</dbReference>
<evidence type="ECO:0000313" key="4">
    <source>
        <dbReference type="Proteomes" id="UP000769617"/>
    </source>
</evidence>